<dbReference type="Proteomes" id="UP000185192">
    <property type="component" value="Unassembled WGS sequence"/>
</dbReference>
<dbReference type="PANTHER" id="PTHR44068:SF11">
    <property type="entry name" value="GERANYL DIPHOSPHATE 2-C-METHYLTRANSFERASE"/>
    <property type="match status" value="1"/>
</dbReference>
<gene>
    <name evidence="2" type="ORF">SAMN02745824_0073</name>
</gene>
<dbReference type="EMBL" id="FSQW01000001">
    <property type="protein sequence ID" value="SIN59545.1"/>
    <property type="molecule type" value="Genomic_DNA"/>
</dbReference>
<dbReference type="CDD" id="cd02440">
    <property type="entry name" value="AdoMet_MTases"/>
    <property type="match status" value="1"/>
</dbReference>
<accession>A0A1N6CM28</accession>
<dbReference type="InterPro" id="IPR050447">
    <property type="entry name" value="Erg6_SMT_methyltransf"/>
</dbReference>
<feature type="domain" description="Methyltransferase" evidence="1">
    <location>
        <begin position="65"/>
        <end position="167"/>
    </location>
</feature>
<dbReference type="InterPro" id="IPR029063">
    <property type="entry name" value="SAM-dependent_MTases_sf"/>
</dbReference>
<evidence type="ECO:0000313" key="3">
    <source>
        <dbReference type="Proteomes" id="UP000185192"/>
    </source>
</evidence>
<proteinExistence type="predicted"/>
<dbReference type="PANTHER" id="PTHR44068">
    <property type="entry name" value="ZGC:194242"/>
    <property type="match status" value="1"/>
</dbReference>
<dbReference type="Gene3D" id="3.40.50.150">
    <property type="entry name" value="Vaccinia Virus protein VP39"/>
    <property type="match status" value="1"/>
</dbReference>
<sequence>MAIRGRRLSRPMSEFHDLAEVTLNSEGQAWGNLGYWKDATDYSAACAALARLLGDAVHLGSRSVVMDAGFGCGDQLLMWLNRYQVAGVRGVNHSRSQTAMARRRLAEAGHAGDAENLREGDIHDPDNWDFGDDMPSVNRLIALDCAYHFPDRDRFWHQAVRALPPGGRIGVTDLILSDHYRPGGFRALVLKLMLKSSRIPSANLVRENDYVRNMTQAGFEQIELQDISSDVLPAFGQWWRDYRPPARLPLSSRLKYGITARFLDWAWRKDLLRYLVVTAIRP</sequence>
<reference evidence="3" key="1">
    <citation type="submission" date="2016-11" db="EMBL/GenBank/DDBJ databases">
        <authorList>
            <person name="Varghese N."/>
            <person name="Submissions S."/>
        </authorList>
    </citation>
    <scope>NUCLEOTIDE SEQUENCE [LARGE SCALE GENOMIC DNA]</scope>
    <source>
        <strain evidence="3">DSM 22363</strain>
    </source>
</reference>
<evidence type="ECO:0000259" key="1">
    <source>
        <dbReference type="Pfam" id="PF13649"/>
    </source>
</evidence>
<keyword evidence="3" id="KW-1185">Reference proteome</keyword>
<organism evidence="2 3">
    <name type="scientific">Parasphingorhabdus marina DSM 22363</name>
    <dbReference type="NCBI Taxonomy" id="1123272"/>
    <lineage>
        <taxon>Bacteria</taxon>
        <taxon>Pseudomonadati</taxon>
        <taxon>Pseudomonadota</taxon>
        <taxon>Alphaproteobacteria</taxon>
        <taxon>Sphingomonadales</taxon>
        <taxon>Sphingomonadaceae</taxon>
        <taxon>Parasphingorhabdus</taxon>
    </lineage>
</organism>
<dbReference type="InterPro" id="IPR041698">
    <property type="entry name" value="Methyltransf_25"/>
</dbReference>
<evidence type="ECO:0000313" key="2">
    <source>
        <dbReference type="EMBL" id="SIN59545.1"/>
    </source>
</evidence>
<dbReference type="STRING" id="1123272.SAMN02745824_0073"/>
<dbReference type="SUPFAM" id="SSF53335">
    <property type="entry name" value="S-adenosyl-L-methionine-dependent methyltransferases"/>
    <property type="match status" value="1"/>
</dbReference>
<protein>
    <submittedName>
        <fullName evidence="2">Mycolic acid cyclopropane synthetase</fullName>
    </submittedName>
</protein>
<dbReference type="Pfam" id="PF13649">
    <property type="entry name" value="Methyltransf_25"/>
    <property type="match status" value="1"/>
</dbReference>
<name>A0A1N6CM28_9SPHN</name>
<dbReference type="AlphaFoldDB" id="A0A1N6CM28"/>